<dbReference type="InterPro" id="IPR012677">
    <property type="entry name" value="Nucleotide-bd_a/b_plait_sf"/>
</dbReference>
<gene>
    <name evidence="5" type="ORF">RJ639_027832</name>
</gene>
<dbReference type="PANTHER" id="PTHR21245">
    <property type="entry name" value="HETEROGENEOUS NUCLEAR RIBONUCLEOPROTEIN"/>
    <property type="match status" value="1"/>
</dbReference>
<dbReference type="AlphaFoldDB" id="A0AA88X5U1"/>
<feature type="region of interest" description="Disordered" evidence="3">
    <location>
        <begin position="468"/>
        <end position="625"/>
    </location>
</feature>
<comment type="caution">
    <text evidence="5">The sequence shown here is derived from an EMBL/GenBank/DDBJ whole genome shotgun (WGS) entry which is preliminary data.</text>
</comment>
<name>A0AA88X5U1_9ASTE</name>
<feature type="compositionally biased region" description="Basic and acidic residues" evidence="3">
    <location>
        <begin position="490"/>
        <end position="502"/>
    </location>
</feature>
<dbReference type="CDD" id="cd00590">
    <property type="entry name" value="RRM_SF"/>
    <property type="match status" value="3"/>
</dbReference>
<evidence type="ECO:0000313" key="6">
    <source>
        <dbReference type="Proteomes" id="UP001188597"/>
    </source>
</evidence>
<evidence type="ECO:0000313" key="5">
    <source>
        <dbReference type="EMBL" id="KAK3040106.1"/>
    </source>
</evidence>
<reference evidence="5" key="1">
    <citation type="submission" date="2022-12" db="EMBL/GenBank/DDBJ databases">
        <title>Draft genome assemblies for two species of Escallonia (Escalloniales).</title>
        <authorList>
            <person name="Chanderbali A."/>
            <person name="Dervinis C."/>
            <person name="Anghel I."/>
            <person name="Soltis D."/>
            <person name="Soltis P."/>
            <person name="Zapata F."/>
        </authorList>
    </citation>
    <scope>NUCLEOTIDE SEQUENCE</scope>
    <source>
        <strain evidence="5">UCBG64.0493</strain>
        <tissue evidence="5">Leaf</tissue>
    </source>
</reference>
<dbReference type="InterPro" id="IPR000504">
    <property type="entry name" value="RRM_dom"/>
</dbReference>
<dbReference type="Proteomes" id="UP001188597">
    <property type="component" value="Unassembled WGS sequence"/>
</dbReference>
<feature type="compositionally biased region" description="Basic and acidic residues" evidence="3">
    <location>
        <begin position="587"/>
        <end position="601"/>
    </location>
</feature>
<dbReference type="Pfam" id="PF00076">
    <property type="entry name" value="RRM_1"/>
    <property type="match status" value="3"/>
</dbReference>
<dbReference type="InterPro" id="IPR035979">
    <property type="entry name" value="RBD_domain_sf"/>
</dbReference>
<protein>
    <recommendedName>
        <fullName evidence="4">RRM domain-containing protein</fullName>
    </recommendedName>
</protein>
<keyword evidence="1 2" id="KW-0694">RNA-binding</keyword>
<evidence type="ECO:0000256" key="2">
    <source>
        <dbReference type="PROSITE-ProRule" id="PRU00176"/>
    </source>
</evidence>
<evidence type="ECO:0000256" key="3">
    <source>
        <dbReference type="SAM" id="MobiDB-lite"/>
    </source>
</evidence>
<dbReference type="Gene3D" id="3.30.70.330">
    <property type="match status" value="3"/>
</dbReference>
<feature type="compositionally biased region" description="Acidic residues" evidence="3">
    <location>
        <begin position="187"/>
        <end position="197"/>
    </location>
</feature>
<feature type="domain" description="RRM" evidence="4">
    <location>
        <begin position="292"/>
        <end position="376"/>
    </location>
</feature>
<accession>A0AA88X5U1</accession>
<feature type="domain" description="RRM" evidence="4">
    <location>
        <begin position="389"/>
        <end position="468"/>
    </location>
</feature>
<feature type="compositionally biased region" description="Basic and acidic residues" evidence="3">
    <location>
        <begin position="531"/>
        <end position="554"/>
    </location>
</feature>
<dbReference type="PROSITE" id="PS50102">
    <property type="entry name" value="RRM"/>
    <property type="match status" value="3"/>
</dbReference>
<evidence type="ECO:0000259" key="4">
    <source>
        <dbReference type="PROSITE" id="PS50102"/>
    </source>
</evidence>
<dbReference type="EMBL" id="JAVXUP010000061">
    <property type="protein sequence ID" value="KAK3040106.1"/>
    <property type="molecule type" value="Genomic_DNA"/>
</dbReference>
<dbReference type="SUPFAM" id="SSF54928">
    <property type="entry name" value="RNA-binding domain, RBD"/>
    <property type="match status" value="2"/>
</dbReference>
<feature type="region of interest" description="Disordered" evidence="3">
    <location>
        <begin position="1"/>
        <end position="25"/>
    </location>
</feature>
<dbReference type="GO" id="GO:0003723">
    <property type="term" value="F:RNA binding"/>
    <property type="evidence" value="ECO:0007669"/>
    <property type="project" value="UniProtKB-UniRule"/>
</dbReference>
<feature type="compositionally biased region" description="Basic residues" evidence="3">
    <location>
        <begin position="1"/>
        <end position="20"/>
    </location>
</feature>
<evidence type="ECO:0000256" key="1">
    <source>
        <dbReference type="ARBA" id="ARBA00022884"/>
    </source>
</evidence>
<feature type="compositionally biased region" description="Low complexity" evidence="3">
    <location>
        <begin position="125"/>
        <end position="134"/>
    </location>
</feature>
<feature type="region of interest" description="Disordered" evidence="3">
    <location>
        <begin position="70"/>
        <end position="145"/>
    </location>
</feature>
<feature type="domain" description="RRM" evidence="4">
    <location>
        <begin position="211"/>
        <end position="290"/>
    </location>
</feature>
<feature type="region of interest" description="Disordered" evidence="3">
    <location>
        <begin position="177"/>
        <end position="197"/>
    </location>
</feature>
<proteinExistence type="predicted"/>
<organism evidence="5 6">
    <name type="scientific">Escallonia herrerae</name>
    <dbReference type="NCBI Taxonomy" id="1293975"/>
    <lineage>
        <taxon>Eukaryota</taxon>
        <taxon>Viridiplantae</taxon>
        <taxon>Streptophyta</taxon>
        <taxon>Embryophyta</taxon>
        <taxon>Tracheophyta</taxon>
        <taxon>Spermatophyta</taxon>
        <taxon>Magnoliopsida</taxon>
        <taxon>eudicotyledons</taxon>
        <taxon>Gunneridae</taxon>
        <taxon>Pentapetalae</taxon>
        <taxon>asterids</taxon>
        <taxon>campanulids</taxon>
        <taxon>Escalloniales</taxon>
        <taxon>Escalloniaceae</taxon>
        <taxon>Escallonia</taxon>
    </lineage>
</organism>
<dbReference type="SMART" id="SM00360">
    <property type="entry name" value="RRM"/>
    <property type="match status" value="3"/>
</dbReference>
<keyword evidence="6" id="KW-1185">Reference proteome</keyword>
<sequence length="873" mass="96794">MPPRKSTRAKKPTPKGKQPKIKPSNLVDDGATVLEELVRSEEIVVEFLNDNSLKFEGLIGGDCAVGNRTEGQVVEEEVEDNANGKIEEGVKVVGRKNGGGDGQSDDGTVYDKGGNGKSDDDGGKAKNAVGNNGAQSGTVSERNPIKEDTACDRINESEAHGDNSELLVVIDKSNQEVESVECRDDKEDSEDNEDDEDLSVINTDRKRKKDLEIFVGRLDKKVVEDDLIQVFARFGVIKAARVIRNSKTKKSKGYAFIQYAVLEQTKHALSELKDGVEVRGKHATVSASQDNDTLYMGNICKTWTKELVLETLKRYGIEHIEEIQLPCDPKNDEKIRGFAHLEFSTHSDAMAAFQRLRKPDADFGRDRSAKVAFTQTPMRPNEEVLAQVKRVYFKGLTDAWNEEKLKEICLQYGEIEKVSLSKSLVTKRNAFGFVSFTSRESALACVEGINNAKIGEGEVKINASIAKPQSKGRLQKQGFRGGFKVQKNTETSELKEEGEKANQAELSKTKAHLTSQIEKKGKAVGKKKQKSLPESKATDEGKPSKSHRGTEGQRVRTASKLGRTNRKRKNLPSKVEGSGNRGNVQGDSRRPSKKPRGDMRGRQKNNFRNVKIDRHYGKGPELGAGSASYRNSYAPVYAASTSHYEGHDHGAISSSKRHYTDMEPHAGYLEPVIRKQVRLYSEYLEPAVGSQVQPRSVYVEPASRTQGRLYAEYHHPSVGTHGQPHARYLEPTVEAQSQSHGIYLEVEPPVGRQGQPHAGYIQPTNIRHGYDPYDPRLRRAGGHDIQGSSGPGYGGLALPPYHVPKNTSYAGYEACDYFSVHILAYYYIQVASAVTMLSSSRQMLVQYQDLYDSSELLLGFANKTRNKSFKEEP</sequence>